<protein>
    <recommendedName>
        <fullName evidence="7">Arf-GAP domain-containing protein</fullName>
    </recommendedName>
</protein>
<evidence type="ECO:0000256" key="4">
    <source>
        <dbReference type="ARBA" id="ARBA00022833"/>
    </source>
</evidence>
<proteinExistence type="predicted"/>
<dbReference type="GO" id="GO:0005096">
    <property type="term" value="F:GTPase activator activity"/>
    <property type="evidence" value="ECO:0007669"/>
    <property type="project" value="UniProtKB-KW"/>
</dbReference>
<dbReference type="SMART" id="SM00105">
    <property type="entry name" value="ArfGap"/>
    <property type="match status" value="1"/>
</dbReference>
<sequence>MSFNKSQVTTAKNKERLLQLLQDPANKHCADCKTARNPRWASWNLGLFICIRCSGVHRSLGTHVTRVKSVDLDSWTDEQTESMCRWGNRKANAYWEAKLPPRSMEEAALGGYVPQDGKVESFVRTKYVLGKWKDDGPRDPDRFASAAPVAMKEIVSNTSTTKPSHTDTLLDFLGNTNTPALTQHTGPPQVRSQTNPTVSLLQQHTAPSTTPTTTTAPNSNRPDLKKSILSLYASSSPSASASNVTMNRISSYTSGTSTTAPPQPQPQAIQQQPSFVIDDPFKNVWN</sequence>
<evidence type="ECO:0000256" key="6">
    <source>
        <dbReference type="SAM" id="MobiDB-lite"/>
    </source>
</evidence>
<keyword evidence="9" id="KW-1185">Reference proteome</keyword>
<evidence type="ECO:0000313" key="8">
    <source>
        <dbReference type="EMBL" id="TID30786.1"/>
    </source>
</evidence>
<keyword evidence="2" id="KW-0479">Metal-binding</keyword>
<evidence type="ECO:0000256" key="1">
    <source>
        <dbReference type="ARBA" id="ARBA00022468"/>
    </source>
</evidence>
<feature type="region of interest" description="Disordered" evidence="6">
    <location>
        <begin position="155"/>
        <end position="223"/>
    </location>
</feature>
<dbReference type="InterPro" id="IPR051718">
    <property type="entry name" value="ARF_GTPase-activating"/>
</dbReference>
<feature type="compositionally biased region" description="Low complexity" evidence="6">
    <location>
        <begin position="205"/>
        <end position="220"/>
    </location>
</feature>
<reference evidence="8 9" key="1">
    <citation type="journal article" date="2019" name="Front. Genet.">
        <title>Whole-Genome Sequencing of the Opportunistic Yeast Pathogen Candida inconspicua Uncovers Its Hybrid Origin.</title>
        <authorList>
            <person name="Mixao V."/>
            <person name="Hansen A.P."/>
            <person name="Saus E."/>
            <person name="Boekhout T."/>
            <person name="Lass-Florl C."/>
            <person name="Gabaldon T."/>
        </authorList>
    </citation>
    <scope>NUCLEOTIDE SEQUENCE [LARGE SCALE GENOMIC DNA]</scope>
    <source>
        <strain evidence="8 9">CBS 180</strain>
    </source>
</reference>
<feature type="compositionally biased region" description="Polar residues" evidence="6">
    <location>
        <begin position="174"/>
        <end position="204"/>
    </location>
</feature>
<dbReference type="InterPro" id="IPR044732">
    <property type="entry name" value="ArfGAP_SMAP1-like"/>
</dbReference>
<feature type="domain" description="Arf-GAP" evidence="7">
    <location>
        <begin position="15"/>
        <end position="127"/>
    </location>
</feature>
<keyword evidence="1" id="KW-0343">GTPase activation</keyword>
<keyword evidence="3 5" id="KW-0863">Zinc-finger</keyword>
<dbReference type="EMBL" id="SELW01000121">
    <property type="protein sequence ID" value="TID30786.1"/>
    <property type="molecule type" value="Genomic_DNA"/>
</dbReference>
<dbReference type="PROSITE" id="PS50115">
    <property type="entry name" value="ARFGAP"/>
    <property type="match status" value="1"/>
</dbReference>
<evidence type="ECO:0000256" key="2">
    <source>
        <dbReference type="ARBA" id="ARBA00022723"/>
    </source>
</evidence>
<evidence type="ECO:0000313" key="9">
    <source>
        <dbReference type="Proteomes" id="UP000307173"/>
    </source>
</evidence>
<dbReference type="OrthoDB" id="10266696at2759"/>
<dbReference type="PANTHER" id="PTHR45705">
    <property type="entry name" value="FI20236P1"/>
    <property type="match status" value="1"/>
</dbReference>
<gene>
    <name evidence="8" type="ORF">CANINC_000702</name>
</gene>
<accession>A0A4T0X5N2</accession>
<dbReference type="CDD" id="cd08839">
    <property type="entry name" value="ArfGap_SMAP"/>
    <property type="match status" value="1"/>
</dbReference>
<feature type="compositionally biased region" description="Polar residues" evidence="6">
    <location>
        <begin position="155"/>
        <end position="167"/>
    </location>
</feature>
<evidence type="ECO:0000256" key="5">
    <source>
        <dbReference type="PROSITE-ProRule" id="PRU00288"/>
    </source>
</evidence>
<keyword evidence="4" id="KW-0862">Zinc</keyword>
<dbReference type="GO" id="GO:0005737">
    <property type="term" value="C:cytoplasm"/>
    <property type="evidence" value="ECO:0007669"/>
    <property type="project" value="TreeGrafter"/>
</dbReference>
<dbReference type="STRING" id="52247.A0A4T0X5N2"/>
<dbReference type="InterPro" id="IPR001164">
    <property type="entry name" value="ArfGAP_dom"/>
</dbReference>
<dbReference type="Gene3D" id="1.10.220.150">
    <property type="entry name" value="Arf GTPase activating protein"/>
    <property type="match status" value="1"/>
</dbReference>
<dbReference type="GO" id="GO:0008270">
    <property type="term" value="F:zinc ion binding"/>
    <property type="evidence" value="ECO:0007669"/>
    <property type="project" value="UniProtKB-KW"/>
</dbReference>
<evidence type="ECO:0000256" key="3">
    <source>
        <dbReference type="ARBA" id="ARBA00022771"/>
    </source>
</evidence>
<dbReference type="AlphaFoldDB" id="A0A4T0X5N2"/>
<dbReference type="InterPro" id="IPR037278">
    <property type="entry name" value="ARFGAP/RecO"/>
</dbReference>
<organism evidence="8 9">
    <name type="scientific">Pichia inconspicua</name>
    <dbReference type="NCBI Taxonomy" id="52247"/>
    <lineage>
        <taxon>Eukaryota</taxon>
        <taxon>Fungi</taxon>
        <taxon>Dikarya</taxon>
        <taxon>Ascomycota</taxon>
        <taxon>Saccharomycotina</taxon>
        <taxon>Pichiomycetes</taxon>
        <taxon>Pichiales</taxon>
        <taxon>Pichiaceae</taxon>
        <taxon>Pichia</taxon>
    </lineage>
</organism>
<name>A0A4T0X5N2_9ASCO</name>
<dbReference type="PRINTS" id="PR00405">
    <property type="entry name" value="REVINTRACTNG"/>
</dbReference>
<evidence type="ECO:0000259" key="7">
    <source>
        <dbReference type="PROSITE" id="PS50115"/>
    </source>
</evidence>
<dbReference type="PANTHER" id="PTHR45705:SF1">
    <property type="entry name" value="FI20236P1"/>
    <property type="match status" value="1"/>
</dbReference>
<feature type="region of interest" description="Disordered" evidence="6">
    <location>
        <begin position="252"/>
        <end position="279"/>
    </location>
</feature>
<dbReference type="Pfam" id="PF01412">
    <property type="entry name" value="ArfGap"/>
    <property type="match status" value="1"/>
</dbReference>
<comment type="caution">
    <text evidence="8">The sequence shown here is derived from an EMBL/GenBank/DDBJ whole genome shotgun (WGS) entry which is preliminary data.</text>
</comment>
<dbReference type="SUPFAM" id="SSF57863">
    <property type="entry name" value="ArfGap/RecO-like zinc finger"/>
    <property type="match status" value="1"/>
</dbReference>
<dbReference type="Proteomes" id="UP000307173">
    <property type="component" value="Unassembled WGS sequence"/>
</dbReference>
<dbReference type="InterPro" id="IPR038508">
    <property type="entry name" value="ArfGAP_dom_sf"/>
</dbReference>
<dbReference type="FunFam" id="1.10.220.150:FF:000009">
    <property type="entry name" value="stromal membrane-associated protein 1 isoform X1"/>
    <property type="match status" value="1"/>
</dbReference>